<dbReference type="InterPro" id="IPR001138">
    <property type="entry name" value="Zn2Cys6_DnaBD"/>
</dbReference>
<keyword evidence="3" id="KW-0804">Transcription</keyword>
<protein>
    <recommendedName>
        <fullName evidence="7">Zn(2)-C6 fungal-type domain-containing protein</fullName>
    </recommendedName>
</protein>
<keyword evidence="6" id="KW-0812">Transmembrane</keyword>
<dbReference type="Pfam" id="PF00172">
    <property type="entry name" value="Zn_clus"/>
    <property type="match status" value="1"/>
</dbReference>
<evidence type="ECO:0000256" key="2">
    <source>
        <dbReference type="ARBA" id="ARBA00023125"/>
    </source>
</evidence>
<dbReference type="GO" id="GO:0000981">
    <property type="term" value="F:DNA-binding transcription factor activity, RNA polymerase II-specific"/>
    <property type="evidence" value="ECO:0007669"/>
    <property type="project" value="InterPro"/>
</dbReference>
<dbReference type="EMBL" id="ML738294">
    <property type="protein sequence ID" value="KAE8319254.1"/>
    <property type="molecule type" value="Genomic_DNA"/>
</dbReference>
<dbReference type="GO" id="GO:0009893">
    <property type="term" value="P:positive regulation of metabolic process"/>
    <property type="evidence" value="ECO:0007669"/>
    <property type="project" value="UniProtKB-ARBA"/>
</dbReference>
<evidence type="ECO:0000256" key="6">
    <source>
        <dbReference type="SAM" id="Phobius"/>
    </source>
</evidence>
<gene>
    <name evidence="8" type="ORF">BDV41DRAFT_570904</name>
</gene>
<evidence type="ECO:0000313" key="8">
    <source>
        <dbReference type="EMBL" id="KAE8319254.1"/>
    </source>
</evidence>
<evidence type="ECO:0000256" key="5">
    <source>
        <dbReference type="SAM" id="MobiDB-lite"/>
    </source>
</evidence>
<dbReference type="PROSITE" id="PS00463">
    <property type="entry name" value="ZN2_CY6_FUNGAL_1"/>
    <property type="match status" value="1"/>
</dbReference>
<dbReference type="PANTHER" id="PTHR47657:SF3">
    <property type="entry name" value="ORSELLINIC ACID_F9775 BIOSYNTHESIS CLUSTER PROTEIN D-RELATED"/>
    <property type="match status" value="1"/>
</dbReference>
<name>A0A5N6WEL4_9EURO</name>
<feature type="transmembrane region" description="Helical" evidence="6">
    <location>
        <begin position="350"/>
        <end position="372"/>
    </location>
</feature>
<evidence type="ECO:0000259" key="7">
    <source>
        <dbReference type="PROSITE" id="PS50048"/>
    </source>
</evidence>
<feature type="compositionally biased region" description="Low complexity" evidence="5">
    <location>
        <begin position="56"/>
        <end position="72"/>
    </location>
</feature>
<keyword evidence="9" id="KW-1185">Reference proteome</keyword>
<keyword evidence="6" id="KW-1133">Transmembrane helix</keyword>
<organism evidence="8 9">
    <name type="scientific">Aspergillus transmontanensis</name>
    <dbReference type="NCBI Taxonomy" id="1034304"/>
    <lineage>
        <taxon>Eukaryota</taxon>
        <taxon>Fungi</taxon>
        <taxon>Dikarya</taxon>
        <taxon>Ascomycota</taxon>
        <taxon>Pezizomycotina</taxon>
        <taxon>Eurotiomycetes</taxon>
        <taxon>Eurotiomycetidae</taxon>
        <taxon>Eurotiales</taxon>
        <taxon>Aspergillaceae</taxon>
        <taxon>Aspergillus</taxon>
        <taxon>Aspergillus subgen. Circumdati</taxon>
    </lineage>
</organism>
<keyword evidence="2" id="KW-0238">DNA-binding</keyword>
<feature type="region of interest" description="Disordered" evidence="5">
    <location>
        <begin position="288"/>
        <end position="314"/>
    </location>
</feature>
<evidence type="ECO:0000256" key="4">
    <source>
        <dbReference type="ARBA" id="ARBA00023242"/>
    </source>
</evidence>
<feature type="region of interest" description="Disordered" evidence="5">
    <location>
        <begin position="56"/>
        <end position="121"/>
    </location>
</feature>
<keyword evidence="4" id="KW-0539">Nucleus</keyword>
<dbReference type="GO" id="GO:0008270">
    <property type="term" value="F:zinc ion binding"/>
    <property type="evidence" value="ECO:0007669"/>
    <property type="project" value="InterPro"/>
</dbReference>
<reference evidence="9" key="1">
    <citation type="submission" date="2019-04" db="EMBL/GenBank/DDBJ databases">
        <title>Friends and foes A comparative genomics studyof 23 Aspergillus species from section Flavi.</title>
        <authorList>
            <consortium name="DOE Joint Genome Institute"/>
            <person name="Kjaerbolling I."/>
            <person name="Vesth T."/>
            <person name="Frisvad J.C."/>
            <person name="Nybo J.L."/>
            <person name="Theobald S."/>
            <person name="Kildgaard S."/>
            <person name="Isbrandt T."/>
            <person name="Kuo A."/>
            <person name="Sato A."/>
            <person name="Lyhne E.K."/>
            <person name="Kogle M.E."/>
            <person name="Wiebenga A."/>
            <person name="Kun R.S."/>
            <person name="Lubbers R.J."/>
            <person name="Makela M.R."/>
            <person name="Barry K."/>
            <person name="Chovatia M."/>
            <person name="Clum A."/>
            <person name="Daum C."/>
            <person name="Haridas S."/>
            <person name="He G."/>
            <person name="LaButti K."/>
            <person name="Lipzen A."/>
            <person name="Mondo S."/>
            <person name="Riley R."/>
            <person name="Salamov A."/>
            <person name="Simmons B.A."/>
            <person name="Magnuson J.K."/>
            <person name="Henrissat B."/>
            <person name="Mortensen U.H."/>
            <person name="Larsen T.O."/>
            <person name="Devries R.P."/>
            <person name="Grigoriev I.V."/>
            <person name="Machida M."/>
            <person name="Baker S.E."/>
            <person name="Andersen M.R."/>
        </authorList>
    </citation>
    <scope>NUCLEOTIDE SEQUENCE [LARGE SCALE GENOMIC DNA]</scope>
    <source>
        <strain evidence="9">CBS 130015</strain>
    </source>
</reference>
<dbReference type="InterPro" id="IPR036864">
    <property type="entry name" value="Zn2-C6_fun-type_DNA-bd_sf"/>
</dbReference>
<dbReference type="SMART" id="SM00066">
    <property type="entry name" value="GAL4"/>
    <property type="match status" value="1"/>
</dbReference>
<accession>A0A5N6WEL4</accession>
<evidence type="ECO:0000256" key="3">
    <source>
        <dbReference type="ARBA" id="ARBA00023163"/>
    </source>
</evidence>
<dbReference type="PROSITE" id="PS50048">
    <property type="entry name" value="ZN2_CY6_FUNGAL_2"/>
    <property type="match status" value="1"/>
</dbReference>
<dbReference type="SUPFAM" id="SSF57701">
    <property type="entry name" value="Zn2/Cys6 DNA-binding domain"/>
    <property type="match status" value="1"/>
</dbReference>
<proteinExistence type="predicted"/>
<dbReference type="Proteomes" id="UP000325433">
    <property type="component" value="Unassembled WGS sequence"/>
</dbReference>
<keyword evidence="6" id="KW-0472">Membrane</keyword>
<dbReference type="AlphaFoldDB" id="A0A5N6WEL4"/>
<sequence>MGPSITPYTRKLARKSHRKSRLGCQNCKRRRVKCDEIKPQCSNCIRHAIDCDFSSQSWGPSGSSTEGSPTATDLSPSEEVDGGYTYISSTSSTFKPPKRAHGVSSTAIHQPPRLDQPSQEVTPRPFQFTATDMALFHHLLTSKELTGWSPRAQQELCRLGFTHHYVLRLLLAFAGFHIVQTLGDLSNTPYMGIPTDFYTEAEHHLNLAVREVSALVTQIQPNNSASLYVSTIFIFLSSLAKGPQTGEYLAFRDDGNPGHLSLFLGVRSIFELCQSDIHPSVFAIHGGEEEEQQQHPSPGPPPDTSTQHNPGNPINYDDHLAAFRELLSTLIPTSDPRASSYQQSLDQLHFSLHAVLGSSGGGMSLFPLVFAWLYRLPDEVVHDLQRREPPALILFAFFTLLLNQLTQVWFIRPWPRHIMYGIYCSLDPGFHPYIQWLMSQVGVGPAQVSLSIDHLESFHIGPL</sequence>
<feature type="transmembrane region" description="Helical" evidence="6">
    <location>
        <begin position="392"/>
        <end position="411"/>
    </location>
</feature>
<keyword evidence="1" id="KW-0805">Transcription regulation</keyword>
<evidence type="ECO:0000313" key="9">
    <source>
        <dbReference type="Proteomes" id="UP000325433"/>
    </source>
</evidence>
<dbReference type="CDD" id="cd00067">
    <property type="entry name" value="GAL4"/>
    <property type="match status" value="1"/>
</dbReference>
<dbReference type="InterPro" id="IPR052400">
    <property type="entry name" value="Zn2-C6_fungal_TF"/>
</dbReference>
<feature type="domain" description="Zn(2)-C6 fungal-type" evidence="7">
    <location>
        <begin position="23"/>
        <end position="53"/>
    </location>
</feature>
<evidence type="ECO:0000256" key="1">
    <source>
        <dbReference type="ARBA" id="ARBA00023015"/>
    </source>
</evidence>
<dbReference type="GO" id="GO:0003677">
    <property type="term" value="F:DNA binding"/>
    <property type="evidence" value="ECO:0007669"/>
    <property type="project" value="UniProtKB-KW"/>
</dbReference>
<dbReference type="PANTHER" id="PTHR47657">
    <property type="entry name" value="STEROL REGULATORY ELEMENT-BINDING PROTEIN ECM22"/>
    <property type="match status" value="1"/>
</dbReference>
<dbReference type="Gene3D" id="4.10.240.10">
    <property type="entry name" value="Zn(2)-C6 fungal-type DNA-binding domain"/>
    <property type="match status" value="1"/>
</dbReference>